<evidence type="ECO:0000256" key="7">
    <source>
        <dbReference type="SAM" id="MobiDB-lite"/>
    </source>
</evidence>
<feature type="domain" description="Peptidase S9A N-terminal" evidence="9">
    <location>
        <begin position="15"/>
        <end position="423"/>
    </location>
</feature>
<reference evidence="11" key="1">
    <citation type="submission" date="2016-10" db="EMBL/GenBank/DDBJ databases">
        <authorList>
            <person name="Varghese N."/>
            <person name="Submissions S."/>
        </authorList>
    </citation>
    <scope>NUCLEOTIDE SEQUENCE [LARGE SCALE GENOMIC DNA]</scope>
    <source>
        <strain evidence="11">CGMCC 4.3504</strain>
    </source>
</reference>
<dbReference type="GO" id="GO:0070012">
    <property type="term" value="F:oligopeptidase activity"/>
    <property type="evidence" value="ECO:0007669"/>
    <property type="project" value="TreeGrafter"/>
</dbReference>
<comment type="similarity">
    <text evidence="2">Belongs to the peptidase S9A family.</text>
</comment>
<dbReference type="InterPro" id="IPR001375">
    <property type="entry name" value="Peptidase_S9_cat"/>
</dbReference>
<keyword evidence="4" id="KW-0645">Protease</keyword>
<dbReference type="GO" id="GO:0004252">
    <property type="term" value="F:serine-type endopeptidase activity"/>
    <property type="evidence" value="ECO:0007669"/>
    <property type="project" value="UniProtKB-EC"/>
</dbReference>
<evidence type="ECO:0000259" key="8">
    <source>
        <dbReference type="Pfam" id="PF00326"/>
    </source>
</evidence>
<dbReference type="InterPro" id="IPR051167">
    <property type="entry name" value="Prolyl_oligopep/macrocyclase"/>
</dbReference>
<dbReference type="PANTHER" id="PTHR42881">
    <property type="entry name" value="PROLYL ENDOPEPTIDASE"/>
    <property type="match status" value="1"/>
</dbReference>
<comment type="catalytic activity">
    <reaction evidence="1">
        <text>Hydrolysis of Pro-|-Xaa &gt;&gt; Ala-|-Xaa in oligopeptides.</text>
        <dbReference type="EC" id="3.4.21.26"/>
    </reaction>
</comment>
<protein>
    <recommendedName>
        <fullName evidence="3">prolyl oligopeptidase</fullName>
        <ecNumber evidence="3">3.4.21.26</ecNumber>
    </recommendedName>
</protein>
<gene>
    <name evidence="10" type="ORF">SAMN05216505_11917</name>
</gene>
<dbReference type="Gene3D" id="2.130.10.120">
    <property type="entry name" value="Prolyl oligopeptidase, N-terminal domain"/>
    <property type="match status" value="1"/>
</dbReference>
<evidence type="ECO:0000256" key="6">
    <source>
        <dbReference type="ARBA" id="ARBA00022825"/>
    </source>
</evidence>
<keyword evidence="11" id="KW-1185">Reference proteome</keyword>
<dbReference type="RefSeq" id="WP_055573193.1">
    <property type="nucleotide sequence ID" value="NZ_FMZK01000019.1"/>
</dbReference>
<dbReference type="EMBL" id="FMZK01000019">
    <property type="protein sequence ID" value="SDE16057.1"/>
    <property type="molecule type" value="Genomic_DNA"/>
</dbReference>
<dbReference type="GO" id="GO:0006508">
    <property type="term" value="P:proteolysis"/>
    <property type="evidence" value="ECO:0007669"/>
    <property type="project" value="UniProtKB-KW"/>
</dbReference>
<dbReference type="InterPro" id="IPR023302">
    <property type="entry name" value="Pept_S9A_N"/>
</dbReference>
<dbReference type="PANTHER" id="PTHR42881:SF2">
    <property type="entry name" value="PROLYL ENDOPEPTIDASE"/>
    <property type="match status" value="1"/>
</dbReference>
<dbReference type="SUPFAM" id="SSF53474">
    <property type="entry name" value="alpha/beta-Hydrolases"/>
    <property type="match status" value="1"/>
</dbReference>
<dbReference type="AlphaFoldDB" id="A0A1G7ANL8"/>
<dbReference type="STRING" id="67344.SAMN05216505_11917"/>
<accession>A0A1G7ANL8</accession>
<dbReference type="SUPFAM" id="SSF50993">
    <property type="entry name" value="Peptidase/esterase 'gauge' domain"/>
    <property type="match status" value="1"/>
</dbReference>
<evidence type="ECO:0000313" key="10">
    <source>
        <dbReference type="EMBL" id="SDE16057.1"/>
    </source>
</evidence>
<dbReference type="InterPro" id="IPR002471">
    <property type="entry name" value="Pept_S9_AS"/>
</dbReference>
<evidence type="ECO:0000256" key="3">
    <source>
        <dbReference type="ARBA" id="ARBA00011897"/>
    </source>
</evidence>
<dbReference type="Proteomes" id="UP000182100">
    <property type="component" value="Unassembled WGS sequence"/>
</dbReference>
<evidence type="ECO:0000256" key="2">
    <source>
        <dbReference type="ARBA" id="ARBA00005228"/>
    </source>
</evidence>
<evidence type="ECO:0000259" key="9">
    <source>
        <dbReference type="Pfam" id="PF02897"/>
    </source>
</evidence>
<dbReference type="InterPro" id="IPR002470">
    <property type="entry name" value="Peptidase_S9A"/>
</dbReference>
<sequence>MGGTGASEVSLRAPREDTVDRIFGHVVADPYRWLEDAGSARTADWLRLQRDRFARSVGEHPTRAAWEREVRALSGAELTGVPSWRAGRVFFEHTGPGREQPVLCAADPSGGVRTVVDPEAHDPSGRTVLGPWAPSPEGDLVACQLSADGREEPSLYVLDAATGRRVEGPVDRTRGPAPAWVAGQDGFYYVRGRPADAIPRGDVRLHRRVHWHRIGTDPRDDPAVLGDGMDPSSAYTLSVSDDGRWLVVGVRTGGRRGNRLWLADLTAGPPGKPRFRAVDSAEGSHSAAEIGPDGMARVLTDDGASGRRLCSFDPAEPDGPWTEVIAERPGAVLQEAVQVHGPDARLSVLALWSREACGELTLHDAVSGSLTARVPLPGAGTIGGLTTRPGGGGEAWFSYTDYTCPQRVLRYDARDGGVTPWRVPGRPHGVPAPAGGPGADAGWATTLRVHYRSSDGARVSMALVVPREAAGGPSGPRPLLMRGYGGFGVVARPHYGQDVAAWVRAGGVFAEPHIRGGGEQGEQWHRAGTGKDKQRTFDDFHAAARWLIDEGWTTPRHLAIAGTSNGGLLVGAAAVQQPQLYAAVSCAAPLLDMVRYERSGLGPAWAHEYGSASDPEQVEWLLSYSPYHHVREGRDYPAVLLSAFDNDTRVDPLHARKMCAALQHAAADPSGVLLRCEDLGHGARPLSATIGFATDVLTFLAVRTGLAAPGPDAAGPDAAGPAR</sequence>
<evidence type="ECO:0000256" key="5">
    <source>
        <dbReference type="ARBA" id="ARBA00022801"/>
    </source>
</evidence>
<dbReference type="EC" id="3.4.21.26" evidence="3"/>
<dbReference type="PROSITE" id="PS00708">
    <property type="entry name" value="PRO_ENDOPEP_SER"/>
    <property type="match status" value="1"/>
</dbReference>
<dbReference type="Gene3D" id="3.40.50.1820">
    <property type="entry name" value="alpha/beta hydrolase"/>
    <property type="match status" value="1"/>
</dbReference>
<evidence type="ECO:0000313" key="11">
    <source>
        <dbReference type="Proteomes" id="UP000182100"/>
    </source>
</evidence>
<keyword evidence="5" id="KW-0378">Hydrolase</keyword>
<organism evidence="10 11">
    <name type="scientific">Streptomyces prasinopilosus</name>
    <dbReference type="NCBI Taxonomy" id="67344"/>
    <lineage>
        <taxon>Bacteria</taxon>
        <taxon>Bacillati</taxon>
        <taxon>Actinomycetota</taxon>
        <taxon>Actinomycetes</taxon>
        <taxon>Kitasatosporales</taxon>
        <taxon>Streptomycetaceae</taxon>
        <taxon>Streptomyces</taxon>
    </lineage>
</organism>
<feature type="domain" description="Peptidase S9 prolyl oligopeptidase catalytic" evidence="8">
    <location>
        <begin position="496"/>
        <end position="701"/>
    </location>
</feature>
<dbReference type="InterPro" id="IPR029058">
    <property type="entry name" value="AB_hydrolase_fold"/>
</dbReference>
<dbReference type="PRINTS" id="PR00862">
    <property type="entry name" value="PROLIGOPTASE"/>
</dbReference>
<dbReference type="Pfam" id="PF02897">
    <property type="entry name" value="Peptidase_S9_N"/>
    <property type="match status" value="1"/>
</dbReference>
<feature type="region of interest" description="Disordered" evidence="7">
    <location>
        <begin position="513"/>
        <end position="532"/>
    </location>
</feature>
<keyword evidence="6" id="KW-0720">Serine protease</keyword>
<name>A0A1G7ANL8_9ACTN</name>
<proteinExistence type="inferred from homology"/>
<dbReference type="Pfam" id="PF00326">
    <property type="entry name" value="Peptidase_S9"/>
    <property type="match status" value="1"/>
</dbReference>
<evidence type="ECO:0000256" key="4">
    <source>
        <dbReference type="ARBA" id="ARBA00022670"/>
    </source>
</evidence>
<dbReference type="GO" id="GO:0005829">
    <property type="term" value="C:cytosol"/>
    <property type="evidence" value="ECO:0007669"/>
    <property type="project" value="TreeGrafter"/>
</dbReference>
<evidence type="ECO:0000256" key="1">
    <source>
        <dbReference type="ARBA" id="ARBA00001070"/>
    </source>
</evidence>